<dbReference type="GO" id="GO:1902387">
    <property type="term" value="F:ceramide 1-phosphate binding"/>
    <property type="evidence" value="ECO:0007669"/>
    <property type="project" value="TreeGrafter"/>
</dbReference>
<dbReference type="PANTHER" id="PTHR10219">
    <property type="entry name" value="GLYCOLIPID TRANSFER PROTEIN-RELATED"/>
    <property type="match status" value="1"/>
</dbReference>
<keyword evidence="2" id="KW-0472">Membrane</keyword>
<proteinExistence type="predicted"/>
<dbReference type="InParanoid" id="A0A409W8Z6"/>
<evidence type="ECO:0000259" key="3">
    <source>
        <dbReference type="Pfam" id="PF08718"/>
    </source>
</evidence>
<gene>
    <name evidence="4" type="ORF">CVT24_010279</name>
</gene>
<reference evidence="4 5" key="1">
    <citation type="journal article" date="2018" name="Evol. Lett.">
        <title>Horizontal gene cluster transfer increased hallucinogenic mushroom diversity.</title>
        <authorList>
            <person name="Reynolds H.T."/>
            <person name="Vijayakumar V."/>
            <person name="Gluck-Thaler E."/>
            <person name="Korotkin H.B."/>
            <person name="Matheny P.B."/>
            <person name="Slot J.C."/>
        </authorList>
    </citation>
    <scope>NUCLEOTIDE SEQUENCE [LARGE SCALE GENOMIC DNA]</scope>
    <source>
        <strain evidence="4 5">2629</strain>
    </source>
</reference>
<evidence type="ECO:0000313" key="4">
    <source>
        <dbReference type="EMBL" id="PPQ74983.1"/>
    </source>
</evidence>
<dbReference type="GO" id="GO:0016020">
    <property type="term" value="C:membrane"/>
    <property type="evidence" value="ECO:0007669"/>
    <property type="project" value="TreeGrafter"/>
</dbReference>
<protein>
    <recommendedName>
        <fullName evidence="3">Glycolipid transfer protein domain-containing protein</fullName>
    </recommendedName>
</protein>
<comment type="caution">
    <text evidence="4">The sequence shown here is derived from an EMBL/GenBank/DDBJ whole genome shotgun (WGS) entry which is preliminary data.</text>
</comment>
<dbReference type="STRING" id="181874.A0A409W8Z6"/>
<dbReference type="Proteomes" id="UP000284842">
    <property type="component" value="Unassembled WGS sequence"/>
</dbReference>
<dbReference type="EMBL" id="NHTK01005710">
    <property type="protein sequence ID" value="PPQ74983.1"/>
    <property type="molecule type" value="Genomic_DNA"/>
</dbReference>
<dbReference type="SUPFAM" id="SSF110004">
    <property type="entry name" value="Glycolipid transfer protein, GLTP"/>
    <property type="match status" value="1"/>
</dbReference>
<name>A0A409W8Z6_9AGAR</name>
<dbReference type="OrthoDB" id="205255at2759"/>
<dbReference type="PANTHER" id="PTHR10219:SF25">
    <property type="entry name" value="PLECKSTRIN HOMOLOGY DOMAIN-CONTAINING FAMILY A MEMBER 8"/>
    <property type="match status" value="1"/>
</dbReference>
<accession>A0A409W8Z6</accession>
<dbReference type="AlphaFoldDB" id="A0A409W8Z6"/>
<keyword evidence="2" id="KW-0812">Transmembrane</keyword>
<evidence type="ECO:0000256" key="2">
    <source>
        <dbReference type="SAM" id="Phobius"/>
    </source>
</evidence>
<dbReference type="GO" id="GO:1902388">
    <property type="term" value="F:ceramide 1-phosphate transfer activity"/>
    <property type="evidence" value="ECO:0007669"/>
    <property type="project" value="TreeGrafter"/>
</dbReference>
<dbReference type="GO" id="GO:0005829">
    <property type="term" value="C:cytosol"/>
    <property type="evidence" value="ECO:0007669"/>
    <property type="project" value="TreeGrafter"/>
</dbReference>
<dbReference type="InterPro" id="IPR014830">
    <property type="entry name" value="Glycolipid_transfer_prot_dom"/>
</dbReference>
<feature type="domain" description="Glycolipid transfer protein" evidence="3">
    <location>
        <begin position="51"/>
        <end position="128"/>
    </location>
</feature>
<evidence type="ECO:0000313" key="5">
    <source>
        <dbReference type="Proteomes" id="UP000284842"/>
    </source>
</evidence>
<dbReference type="Gene3D" id="1.10.3520.10">
    <property type="entry name" value="Glycolipid transfer protein"/>
    <property type="match status" value="1"/>
</dbReference>
<feature type="transmembrane region" description="Helical" evidence="2">
    <location>
        <begin position="121"/>
        <end position="143"/>
    </location>
</feature>
<evidence type="ECO:0000256" key="1">
    <source>
        <dbReference type="ARBA" id="ARBA00022448"/>
    </source>
</evidence>
<keyword evidence="2" id="KW-1133">Transmembrane helix</keyword>
<dbReference type="Pfam" id="PF08718">
    <property type="entry name" value="GLTP"/>
    <property type="match status" value="1"/>
</dbReference>
<sequence length="235" mass="26231">MTPYFETVKSFADVPFTLDEGKGGVDTLAFLEAADGLVLMFGESSSSPGICAILTKFIDLFGAGVFGFIQMDLRNNIHGVRTRYHSATDKSSTLEALAKSERDEVQKWEAIPCLVRLMSSYHIVFLFFLRAGLLTLLLYFVVVPRSSSLHLIRSGLILPPFCRLSLHRLSSLSWSSTITQIAIRSVPSRTSFYQRIAQGASYDKLNDELNKWLLGLGAIVEYMSRWLREGGYGDV</sequence>
<dbReference type="InterPro" id="IPR036497">
    <property type="entry name" value="GLTP_sf"/>
</dbReference>
<keyword evidence="1" id="KW-0813">Transport</keyword>
<organism evidence="4 5">
    <name type="scientific">Panaeolus cyanescens</name>
    <dbReference type="NCBI Taxonomy" id="181874"/>
    <lineage>
        <taxon>Eukaryota</taxon>
        <taxon>Fungi</taxon>
        <taxon>Dikarya</taxon>
        <taxon>Basidiomycota</taxon>
        <taxon>Agaricomycotina</taxon>
        <taxon>Agaricomycetes</taxon>
        <taxon>Agaricomycetidae</taxon>
        <taxon>Agaricales</taxon>
        <taxon>Agaricineae</taxon>
        <taxon>Galeropsidaceae</taxon>
        <taxon>Panaeolus</taxon>
    </lineage>
</organism>
<keyword evidence="5" id="KW-1185">Reference proteome</keyword>